<dbReference type="SUPFAM" id="SSF52279">
    <property type="entry name" value="Beta-D-glucan exohydrolase, C-terminal domain"/>
    <property type="match status" value="1"/>
</dbReference>
<dbReference type="RefSeq" id="WP_093277314.1">
    <property type="nucleotide sequence ID" value="NZ_FNDD01000026.1"/>
</dbReference>
<keyword evidence="5" id="KW-1185">Reference proteome</keyword>
<dbReference type="Proteomes" id="UP000198854">
    <property type="component" value="Unassembled WGS sequence"/>
</dbReference>
<dbReference type="InterPro" id="IPR026891">
    <property type="entry name" value="Fn3-like"/>
</dbReference>
<dbReference type="Pfam" id="PF01915">
    <property type="entry name" value="Glyco_hydro_3_C"/>
    <property type="match status" value="1"/>
</dbReference>
<keyword evidence="2" id="KW-0378">Hydrolase</keyword>
<dbReference type="InterPro" id="IPR001764">
    <property type="entry name" value="Glyco_hydro_3_N"/>
</dbReference>
<evidence type="ECO:0000313" key="5">
    <source>
        <dbReference type="Proteomes" id="UP000198854"/>
    </source>
</evidence>
<dbReference type="PANTHER" id="PTHR42715">
    <property type="entry name" value="BETA-GLUCOSIDASE"/>
    <property type="match status" value="1"/>
</dbReference>
<dbReference type="Gene3D" id="2.60.40.10">
    <property type="entry name" value="Immunoglobulins"/>
    <property type="match status" value="1"/>
</dbReference>
<dbReference type="AlphaFoldDB" id="A0A1G8ES37"/>
<accession>A0A1G8ES37</accession>
<dbReference type="PANTHER" id="PTHR42715:SF10">
    <property type="entry name" value="BETA-GLUCOSIDASE"/>
    <property type="match status" value="1"/>
</dbReference>
<dbReference type="SUPFAM" id="SSF51445">
    <property type="entry name" value="(Trans)glycosidases"/>
    <property type="match status" value="1"/>
</dbReference>
<dbReference type="InterPro" id="IPR050288">
    <property type="entry name" value="Cellulose_deg_GH3"/>
</dbReference>
<dbReference type="STRING" id="861298.SAMN04488136_12638"/>
<dbReference type="Gene3D" id="3.40.50.1700">
    <property type="entry name" value="Glycoside hydrolase family 3 C-terminal domain"/>
    <property type="match status" value="1"/>
</dbReference>
<dbReference type="InterPro" id="IPR036881">
    <property type="entry name" value="Glyco_hydro_3_C_sf"/>
</dbReference>
<dbReference type="InterPro" id="IPR036962">
    <property type="entry name" value="Glyco_hydro_3_N_sf"/>
</dbReference>
<dbReference type="SMART" id="SM01217">
    <property type="entry name" value="Fn3_like"/>
    <property type="match status" value="1"/>
</dbReference>
<dbReference type="OrthoDB" id="9781691at2"/>
<feature type="domain" description="Fibronectin type III-like" evidence="3">
    <location>
        <begin position="689"/>
        <end position="760"/>
    </location>
</feature>
<reference evidence="4 5" key="1">
    <citation type="submission" date="2016-10" db="EMBL/GenBank/DDBJ databases">
        <authorList>
            <person name="de Groot N.N."/>
        </authorList>
    </citation>
    <scope>NUCLEOTIDE SEQUENCE [LARGE SCALE GENOMIC DNA]</scope>
    <source>
        <strain evidence="4 5">CGMCC 1.10228</strain>
    </source>
</reference>
<evidence type="ECO:0000256" key="2">
    <source>
        <dbReference type="ARBA" id="ARBA00022801"/>
    </source>
</evidence>
<evidence type="ECO:0000256" key="1">
    <source>
        <dbReference type="ARBA" id="ARBA00005336"/>
    </source>
</evidence>
<dbReference type="InterPro" id="IPR013783">
    <property type="entry name" value="Ig-like_fold"/>
</dbReference>
<dbReference type="InterPro" id="IPR017853">
    <property type="entry name" value="GH"/>
</dbReference>
<gene>
    <name evidence="4" type="ORF">SAMN04488136_12638</name>
</gene>
<dbReference type="GO" id="GO:0004553">
    <property type="term" value="F:hydrolase activity, hydrolyzing O-glycosyl compounds"/>
    <property type="evidence" value="ECO:0007669"/>
    <property type="project" value="InterPro"/>
</dbReference>
<sequence>MNTKHNFTHRKYNILIIISFITIIIGCNDSDDDRTTLTGDDYYQNIAEGYLSNMTLTEKIDVVSGSDIGSDADPINLKNTAWGAVGTINGVINDDLDLPAVKLSDGPAGVKSAPYLVDEDLSDSYATAFPIGSLLASTWNTELVEELAQKLGAEAKELGTDFLLTPGMNIQRNPLAGRNFEYFSEDPIVSGKMAAAIVNGVQSQGVGATLKHFFGNESESNRLYVDVVATPRSLREIYLKGFRIAIDESEPWSIMSSYNKVNGSYVGHRKDAMTDILRNEWGFKGFAMTDWGADDVANDTDSPAKLMKAGNDLVMAGGDAIKEDLQASVESGDLDESIIDQNVVRILTQAQKTPSYSNYDYSGVPDSETSIDVARRAGTEGMVLVKNDSALPIDGDSQTVAMFGVAQYATYKGGLGSGNVLAKYTIDIATGLSERFTVNEDLMSWYQTYFDANKIAHYDSWGPLAYYEIDEASVTDNSDLETLLTESAESNDVAVIAISRQAGEGADRTETEGDYYLSADELEMITQVSSAFHEQSKKVVVVVNNNGVIDTSQWSDLVDGILIAYMGGQEMGYEVADLLSGDVNPSGKLAQTYPANYTDVPNADSFPGVDEDGDGDVDKIYYNEGIYVGYRYYTSKDVDVAYPFGYGLSYTTFTIDKASISNNTLSDGYSGQLTLSATVTNTGGISGKEVAQVYVTAPEVKLKKPTIELKAFAKTSELNPGGSETLTFDISSFELASFDPNGDEWIIEPGTYKVYISNSSDISDTTPISFSVSQEIVVAETTPGALSTTDNSIVDVDVE</sequence>
<dbReference type="Pfam" id="PF14310">
    <property type="entry name" value="Fn3-like"/>
    <property type="match status" value="1"/>
</dbReference>
<dbReference type="Pfam" id="PF00933">
    <property type="entry name" value="Glyco_hydro_3"/>
    <property type="match status" value="1"/>
</dbReference>
<dbReference type="GO" id="GO:0005975">
    <property type="term" value="P:carbohydrate metabolic process"/>
    <property type="evidence" value="ECO:0007669"/>
    <property type="project" value="InterPro"/>
</dbReference>
<evidence type="ECO:0000313" key="4">
    <source>
        <dbReference type="EMBL" id="SDH72718.1"/>
    </source>
</evidence>
<proteinExistence type="inferred from homology"/>
<dbReference type="InterPro" id="IPR002772">
    <property type="entry name" value="Glyco_hydro_3_C"/>
</dbReference>
<evidence type="ECO:0000259" key="3">
    <source>
        <dbReference type="SMART" id="SM01217"/>
    </source>
</evidence>
<name>A0A1G8ES37_9VIBR</name>
<comment type="similarity">
    <text evidence="1">Belongs to the glycosyl hydrolase 3 family.</text>
</comment>
<dbReference type="PRINTS" id="PR00133">
    <property type="entry name" value="GLHYDRLASE3"/>
</dbReference>
<dbReference type="PROSITE" id="PS51257">
    <property type="entry name" value="PROKAR_LIPOPROTEIN"/>
    <property type="match status" value="1"/>
</dbReference>
<protein>
    <submittedName>
        <fullName evidence="4">Beta-glucosidase</fullName>
    </submittedName>
</protein>
<dbReference type="Gene3D" id="3.20.20.300">
    <property type="entry name" value="Glycoside hydrolase, family 3, N-terminal domain"/>
    <property type="match status" value="1"/>
</dbReference>
<organism evidence="4 5">
    <name type="scientific">Vibrio xiamenensis</name>
    <dbReference type="NCBI Taxonomy" id="861298"/>
    <lineage>
        <taxon>Bacteria</taxon>
        <taxon>Pseudomonadati</taxon>
        <taxon>Pseudomonadota</taxon>
        <taxon>Gammaproteobacteria</taxon>
        <taxon>Vibrionales</taxon>
        <taxon>Vibrionaceae</taxon>
        <taxon>Vibrio</taxon>
    </lineage>
</organism>
<dbReference type="EMBL" id="FNDD01000026">
    <property type="protein sequence ID" value="SDH72718.1"/>
    <property type="molecule type" value="Genomic_DNA"/>
</dbReference>